<proteinExistence type="predicted"/>
<organism evidence="1 2">
    <name type="scientific">Penicillium desertorum</name>
    <dbReference type="NCBI Taxonomy" id="1303715"/>
    <lineage>
        <taxon>Eukaryota</taxon>
        <taxon>Fungi</taxon>
        <taxon>Dikarya</taxon>
        <taxon>Ascomycota</taxon>
        <taxon>Pezizomycotina</taxon>
        <taxon>Eurotiomycetes</taxon>
        <taxon>Eurotiomycetidae</taxon>
        <taxon>Eurotiales</taxon>
        <taxon>Aspergillaceae</taxon>
        <taxon>Penicillium</taxon>
    </lineage>
</organism>
<reference evidence="1" key="1">
    <citation type="submission" date="2022-12" db="EMBL/GenBank/DDBJ databases">
        <authorList>
            <person name="Petersen C."/>
        </authorList>
    </citation>
    <scope>NUCLEOTIDE SEQUENCE</scope>
    <source>
        <strain evidence="1">IBT 17660</strain>
    </source>
</reference>
<accession>A0A9X0BIB1</accession>
<keyword evidence="2" id="KW-1185">Reference proteome</keyword>
<gene>
    <name evidence="1" type="ORF">N7530_009489</name>
</gene>
<dbReference type="OrthoDB" id="4335752at2759"/>
<dbReference type="Proteomes" id="UP001147760">
    <property type="component" value="Unassembled WGS sequence"/>
</dbReference>
<name>A0A9X0BIB1_9EURO</name>
<comment type="caution">
    <text evidence="1">The sequence shown here is derived from an EMBL/GenBank/DDBJ whole genome shotgun (WGS) entry which is preliminary data.</text>
</comment>
<dbReference type="EMBL" id="JAPWDO010000006">
    <property type="protein sequence ID" value="KAJ5465702.1"/>
    <property type="molecule type" value="Genomic_DNA"/>
</dbReference>
<reference evidence="1" key="2">
    <citation type="journal article" date="2023" name="IMA Fungus">
        <title>Comparative genomic study of the Penicillium genus elucidates a diverse pangenome and 15 lateral gene transfer events.</title>
        <authorList>
            <person name="Petersen C."/>
            <person name="Sorensen T."/>
            <person name="Nielsen M.R."/>
            <person name="Sondergaard T.E."/>
            <person name="Sorensen J.L."/>
            <person name="Fitzpatrick D.A."/>
            <person name="Frisvad J.C."/>
            <person name="Nielsen K.L."/>
        </authorList>
    </citation>
    <scope>NUCLEOTIDE SEQUENCE</scope>
    <source>
        <strain evidence="1">IBT 17660</strain>
    </source>
</reference>
<protein>
    <submittedName>
        <fullName evidence="1">Uncharacterized protein</fullName>
    </submittedName>
</protein>
<evidence type="ECO:0000313" key="1">
    <source>
        <dbReference type="EMBL" id="KAJ5465702.1"/>
    </source>
</evidence>
<dbReference type="AlphaFoldDB" id="A0A9X0BIB1"/>
<evidence type="ECO:0000313" key="2">
    <source>
        <dbReference type="Proteomes" id="UP001147760"/>
    </source>
</evidence>
<sequence length="143" mass="15943">MSENIVPSNFAAPAELIRKQIQEMIHGDVDEQKSGKADGLPTKIKGGAIYGGDILARKFSELIHEMKIGDWIRTVARFHEAKEIVNDASRMYLIPLSDTFTLFLKTDEGRISSEQVLEEGQYAYIKTDAVVCARTSVIFLTPP</sequence>